<reference evidence="2" key="2">
    <citation type="submission" date="2025-08" db="UniProtKB">
        <authorList>
            <consortium name="RefSeq"/>
        </authorList>
    </citation>
    <scope>IDENTIFICATION</scope>
    <source>
        <tissue evidence="2">Leaf</tissue>
    </source>
</reference>
<organism evidence="1 2">
    <name type="scientific">Spinacia oleracea</name>
    <name type="common">Spinach</name>
    <dbReference type="NCBI Taxonomy" id="3562"/>
    <lineage>
        <taxon>Eukaryota</taxon>
        <taxon>Viridiplantae</taxon>
        <taxon>Streptophyta</taxon>
        <taxon>Embryophyta</taxon>
        <taxon>Tracheophyta</taxon>
        <taxon>Spermatophyta</taxon>
        <taxon>Magnoliopsida</taxon>
        <taxon>eudicotyledons</taxon>
        <taxon>Gunneridae</taxon>
        <taxon>Pentapetalae</taxon>
        <taxon>Caryophyllales</taxon>
        <taxon>Chenopodiaceae</taxon>
        <taxon>Chenopodioideae</taxon>
        <taxon>Anserineae</taxon>
        <taxon>Spinacia</taxon>
    </lineage>
</organism>
<reference evidence="1" key="1">
    <citation type="journal article" date="2021" name="Nat. Commun.">
        <title>Genomic analyses provide insights into spinach domestication and the genetic basis of agronomic traits.</title>
        <authorList>
            <person name="Cai X."/>
            <person name="Sun X."/>
            <person name="Xu C."/>
            <person name="Sun H."/>
            <person name="Wang X."/>
            <person name="Ge C."/>
            <person name="Zhang Z."/>
            <person name="Wang Q."/>
            <person name="Fei Z."/>
            <person name="Jiao C."/>
            <person name="Wang Q."/>
        </authorList>
    </citation>
    <scope>NUCLEOTIDE SEQUENCE [LARGE SCALE GENOMIC DNA]</scope>
    <source>
        <strain evidence="1">cv. Varoflay</strain>
    </source>
</reference>
<keyword evidence="1" id="KW-1185">Reference proteome</keyword>
<dbReference type="InterPro" id="IPR029058">
    <property type="entry name" value="AB_hydrolase_fold"/>
</dbReference>
<evidence type="ECO:0000313" key="2">
    <source>
        <dbReference type="RefSeq" id="XP_021845748.2"/>
    </source>
</evidence>
<dbReference type="Gene3D" id="3.40.50.1820">
    <property type="entry name" value="alpha/beta hydrolase"/>
    <property type="match status" value="1"/>
</dbReference>
<dbReference type="RefSeq" id="XP_021845748.2">
    <property type="nucleotide sequence ID" value="XM_021990056.2"/>
</dbReference>
<dbReference type="KEGG" id="soe:110785589"/>
<proteinExistence type="predicted"/>
<name>A0A9R0IB10_SPIOL</name>
<evidence type="ECO:0000313" key="1">
    <source>
        <dbReference type="Proteomes" id="UP000813463"/>
    </source>
</evidence>
<protein>
    <submittedName>
        <fullName evidence="2">GDSL esterase/lipase At4g10955</fullName>
    </submittedName>
</protein>
<gene>
    <name evidence="2" type="primary">LOC110785589</name>
</gene>
<dbReference type="PANTHER" id="PTHR31479:SF4">
    <property type="entry name" value="FUNGAL LIPASE-LIKE DOMAIN-CONTAINING PROTEIN"/>
    <property type="match status" value="1"/>
</dbReference>
<dbReference type="SUPFAM" id="SSF53474">
    <property type="entry name" value="alpha/beta-Hydrolases"/>
    <property type="match status" value="1"/>
</dbReference>
<dbReference type="PANTHER" id="PTHR31479">
    <property type="entry name" value="ALPHA/BETA-HYDROLASES SUPERFAMILY PROTEIN"/>
    <property type="match status" value="1"/>
</dbReference>
<sequence>MLLAVSCEICHYGFTVAEEETEDGKRAEDDKENVGEKPLSFLLVLVLAVAAAAAAADTIKVHNLGVLSPKLTQAPPTIISPVKWGTLDEGGARPSESEVFEFCGPRHLTCVDWRRPQHRQSVAASLVKGVYVLERDCQNNRTGGNELAPWWWEFFHFKPVKTLRDQVDSSVIGVIFEYKHDNNYFTGNRFNSSVTSEDHTPPKYAIAFRGTLIKRKTEIRDLYLDAKIILNELNCSSRCKIAFEAVEGLIRGNIKELLNPNKDVWLIGHSLGAAIALQTGRDMFKLGYNLQTYLFNPPFASFPIGILPTRVLKSGTRLAKSVVTAGLSLALKRTTNGEDDPFTILRDWIPCLFVNPKDPICCEYVEYFEHREKMERRGMGKIERIATKNSIVSLISGALGKHNWEASRAGNGLGWVEIRSTHL</sequence>
<dbReference type="GeneID" id="110785589"/>
<accession>A0A9R0IB10</accession>
<dbReference type="Proteomes" id="UP000813463">
    <property type="component" value="Chromosome 1"/>
</dbReference>
<dbReference type="AlphaFoldDB" id="A0A9R0IB10"/>